<comment type="catalytic activity">
    <reaction evidence="7">
        <text>prephenate + H(+) = 3-phenylpyruvate + CO2 + H2O</text>
        <dbReference type="Rhea" id="RHEA:21648"/>
        <dbReference type="ChEBI" id="CHEBI:15377"/>
        <dbReference type="ChEBI" id="CHEBI:15378"/>
        <dbReference type="ChEBI" id="CHEBI:16526"/>
        <dbReference type="ChEBI" id="CHEBI:18005"/>
        <dbReference type="ChEBI" id="CHEBI:29934"/>
        <dbReference type="EC" id="4.2.1.51"/>
    </reaction>
</comment>
<dbReference type="RefSeq" id="WP_261626021.1">
    <property type="nucleotide sequence ID" value="NZ_CAMAPC010000003.1"/>
</dbReference>
<evidence type="ECO:0000256" key="6">
    <source>
        <dbReference type="ARBA" id="ARBA00023239"/>
    </source>
</evidence>
<dbReference type="PROSITE" id="PS51171">
    <property type="entry name" value="PREPHENATE_DEHYDR_3"/>
    <property type="match status" value="1"/>
</dbReference>
<dbReference type="InterPro" id="IPR001086">
    <property type="entry name" value="Preph_deHydtase"/>
</dbReference>
<dbReference type="Proteomes" id="UP001152467">
    <property type="component" value="Unassembled WGS sequence"/>
</dbReference>
<dbReference type="EC" id="4.2.1.51" evidence="2"/>
<dbReference type="GO" id="GO:0005737">
    <property type="term" value="C:cytoplasm"/>
    <property type="evidence" value="ECO:0007669"/>
    <property type="project" value="TreeGrafter"/>
</dbReference>
<dbReference type="GO" id="GO:0004664">
    <property type="term" value="F:prephenate dehydratase activity"/>
    <property type="evidence" value="ECO:0007669"/>
    <property type="project" value="UniProtKB-EC"/>
</dbReference>
<dbReference type="GO" id="GO:0009094">
    <property type="term" value="P:L-phenylalanine biosynthetic process"/>
    <property type="evidence" value="ECO:0007669"/>
    <property type="project" value="UniProtKB-KW"/>
</dbReference>
<organism evidence="10 11">
    <name type="scientific">Pseudoalteromonas holothuriae</name>
    <dbReference type="NCBI Taxonomy" id="2963714"/>
    <lineage>
        <taxon>Bacteria</taxon>
        <taxon>Pseudomonadati</taxon>
        <taxon>Pseudomonadota</taxon>
        <taxon>Gammaproteobacteria</taxon>
        <taxon>Alteromonadales</taxon>
        <taxon>Pseudoalteromonadaceae</taxon>
        <taxon>Pseudoalteromonas</taxon>
    </lineage>
</organism>
<feature type="domain" description="Prephenate dehydratase" evidence="9">
    <location>
        <begin position="26"/>
        <end position="213"/>
    </location>
</feature>
<dbReference type="SUPFAM" id="SSF53850">
    <property type="entry name" value="Periplasmic binding protein-like II"/>
    <property type="match status" value="1"/>
</dbReference>
<comment type="pathway">
    <text evidence="1">Amino-acid biosynthesis; L-phenylalanine biosynthesis; phenylpyruvate from prephenate: step 1/1.</text>
</comment>
<name>A0A9W4W284_9GAMM</name>
<keyword evidence="5" id="KW-0584">Phenylalanine biosynthesis</keyword>
<proteinExistence type="predicted"/>
<evidence type="ECO:0000256" key="8">
    <source>
        <dbReference type="SAM" id="SignalP"/>
    </source>
</evidence>
<evidence type="ECO:0000256" key="5">
    <source>
        <dbReference type="ARBA" id="ARBA00023222"/>
    </source>
</evidence>
<dbReference type="PANTHER" id="PTHR21022">
    <property type="entry name" value="PREPHENATE DEHYDRATASE P PROTEIN"/>
    <property type="match status" value="1"/>
</dbReference>
<keyword evidence="6" id="KW-0456">Lyase</keyword>
<dbReference type="PANTHER" id="PTHR21022:SF19">
    <property type="entry name" value="PREPHENATE DEHYDRATASE-RELATED"/>
    <property type="match status" value="1"/>
</dbReference>
<gene>
    <name evidence="10" type="ORF">PSECIP111854_01216</name>
</gene>
<feature type="signal peptide" evidence="8">
    <location>
        <begin position="1"/>
        <end position="25"/>
    </location>
</feature>
<evidence type="ECO:0000313" key="11">
    <source>
        <dbReference type="Proteomes" id="UP001152467"/>
    </source>
</evidence>
<protein>
    <recommendedName>
        <fullName evidence="2">prephenate dehydratase</fullName>
        <ecNumber evidence="2">4.2.1.51</ecNumber>
    </recommendedName>
</protein>
<keyword evidence="8" id="KW-0732">Signal</keyword>
<dbReference type="Pfam" id="PF00800">
    <property type="entry name" value="PDT"/>
    <property type="match status" value="1"/>
</dbReference>
<evidence type="ECO:0000256" key="2">
    <source>
        <dbReference type="ARBA" id="ARBA00013147"/>
    </source>
</evidence>
<dbReference type="Gene3D" id="3.40.190.10">
    <property type="entry name" value="Periplasmic binding protein-like II"/>
    <property type="match status" value="2"/>
</dbReference>
<keyword evidence="11" id="KW-1185">Reference proteome</keyword>
<comment type="caution">
    <text evidence="10">The sequence shown here is derived from an EMBL/GenBank/DDBJ whole genome shotgun (WGS) entry which is preliminary data.</text>
</comment>
<dbReference type="AlphaFoldDB" id="A0A9W4W284"/>
<feature type="chain" id="PRO_5040745157" description="prephenate dehydratase" evidence="8">
    <location>
        <begin position="26"/>
        <end position="246"/>
    </location>
</feature>
<accession>A0A9W4W284</accession>
<evidence type="ECO:0000256" key="1">
    <source>
        <dbReference type="ARBA" id="ARBA00004741"/>
    </source>
</evidence>
<evidence type="ECO:0000256" key="3">
    <source>
        <dbReference type="ARBA" id="ARBA00022605"/>
    </source>
</evidence>
<evidence type="ECO:0000259" key="9">
    <source>
        <dbReference type="PROSITE" id="PS51171"/>
    </source>
</evidence>
<evidence type="ECO:0000256" key="7">
    <source>
        <dbReference type="ARBA" id="ARBA00047848"/>
    </source>
</evidence>
<evidence type="ECO:0000256" key="4">
    <source>
        <dbReference type="ARBA" id="ARBA00023141"/>
    </source>
</evidence>
<reference evidence="10" key="1">
    <citation type="submission" date="2022-07" db="EMBL/GenBank/DDBJ databases">
        <authorList>
            <person name="Criscuolo A."/>
        </authorList>
    </citation>
    <scope>NUCLEOTIDE SEQUENCE</scope>
    <source>
        <strain evidence="10">CIP111854</strain>
    </source>
</reference>
<evidence type="ECO:0000313" key="10">
    <source>
        <dbReference type="EMBL" id="CAH9053673.1"/>
    </source>
</evidence>
<keyword evidence="3" id="KW-0028">Amino-acid biosynthesis</keyword>
<sequence length="246" mass="26995">MKSQRQFILRVSLVAAMFITTPSVAKIYVQASAGSFNDAAIHSLFAKKPLLKDALVFSGSPTQTFQNAYAHNALAFSAVENSTIEGRLVKATVDALKQYEIKTVVASITTAIEMCVLMRKDEFERKQPIVQLASHPAALKQINQWKKNNTVKELAIPQGTAAAAKMVSQKQVLAGTVAIGSCALESLYSNLVVLEKGIQDNRNNETTFLLMEVAKRVETVDEDQAKEALKKAIRFKPSFFSNGQEQ</sequence>
<dbReference type="EMBL" id="CAMAPC010000003">
    <property type="protein sequence ID" value="CAH9053673.1"/>
    <property type="molecule type" value="Genomic_DNA"/>
</dbReference>
<keyword evidence="4" id="KW-0057">Aromatic amino acid biosynthesis</keyword>